<reference evidence="3" key="1">
    <citation type="journal article" date="2014" name="Stand. Genomic Sci.">
        <title>Complete genome sequence of Burkholderia phymatum STM815(T), a broad host range and efficient nitrogen-fixing symbiont of Mimosa species.</title>
        <authorList>
            <person name="Moulin L."/>
            <person name="Klonowska A."/>
            <person name="Caroline B."/>
            <person name="Booth K."/>
            <person name="Vriezen J.A."/>
            <person name="Melkonian R."/>
            <person name="James E.K."/>
            <person name="Young J.P."/>
            <person name="Bena G."/>
            <person name="Hauser L."/>
            <person name="Land M."/>
            <person name="Kyrpides N."/>
            <person name="Bruce D."/>
            <person name="Chain P."/>
            <person name="Copeland A."/>
            <person name="Pitluck S."/>
            <person name="Woyke T."/>
            <person name="Lizotte-Waniewski M."/>
            <person name="Bristow J."/>
            <person name="Riley M."/>
        </authorList>
    </citation>
    <scope>NUCLEOTIDE SEQUENCE [LARGE SCALE GENOMIC DNA]</scope>
    <source>
        <strain evidence="3">DSM 17167 / CIP 108236 / LMG 21445 / STM815</strain>
        <plasmid evidence="3">Plasmid pBPHY02</plasmid>
    </source>
</reference>
<evidence type="ECO:0000313" key="2">
    <source>
        <dbReference type="EMBL" id="ACC76277.1"/>
    </source>
</evidence>
<organism evidence="2 3">
    <name type="scientific">Paraburkholderia phymatum (strain DSM 17167 / CIP 108236 / LMG 21445 / STM815)</name>
    <name type="common">Burkholderia phymatum</name>
    <dbReference type="NCBI Taxonomy" id="391038"/>
    <lineage>
        <taxon>Bacteria</taxon>
        <taxon>Pseudomonadati</taxon>
        <taxon>Pseudomonadota</taxon>
        <taxon>Betaproteobacteria</taxon>
        <taxon>Burkholderiales</taxon>
        <taxon>Burkholderiaceae</taxon>
        <taxon>Paraburkholderia</taxon>
    </lineage>
</organism>
<gene>
    <name evidence="2" type="ordered locus">Bphy_7289</name>
</gene>
<name>B2JXB9_PARP8</name>
<proteinExistence type="predicted"/>
<keyword evidence="3" id="KW-1185">Reference proteome</keyword>
<keyword evidence="2" id="KW-0614">Plasmid</keyword>
<feature type="region of interest" description="Disordered" evidence="1">
    <location>
        <begin position="1"/>
        <end position="20"/>
    </location>
</feature>
<feature type="compositionally biased region" description="Basic residues" evidence="1">
    <location>
        <begin position="1"/>
        <end position="13"/>
    </location>
</feature>
<evidence type="ECO:0000313" key="3">
    <source>
        <dbReference type="Proteomes" id="UP000001192"/>
    </source>
</evidence>
<dbReference type="HOGENOM" id="CLU_2463165_0_0_4"/>
<dbReference type="EMBL" id="CP001046">
    <property type="protein sequence ID" value="ACC76277.1"/>
    <property type="molecule type" value="Genomic_DNA"/>
</dbReference>
<dbReference type="Proteomes" id="UP000001192">
    <property type="component" value="Plasmid pBPHY02"/>
</dbReference>
<geneLocation type="plasmid" evidence="2 3">
    <name>pBPHY02</name>
</geneLocation>
<accession>B2JXB9</accession>
<evidence type="ECO:0000256" key="1">
    <source>
        <dbReference type="SAM" id="MobiDB-lite"/>
    </source>
</evidence>
<protein>
    <submittedName>
        <fullName evidence="2">Uncharacterized protein</fullName>
    </submittedName>
</protein>
<sequence length="88" mass="10129">MASKPRRRKRQKAPRCPPVGARMRYGERTVLVIAEVSGQRVIVESVDREGRIFRSMVEWARSPSECSRHEIPNTALMTRHDIEDAVNL</sequence>
<dbReference type="AlphaFoldDB" id="B2JXB9"/>
<dbReference type="KEGG" id="bph:Bphy_7289"/>